<keyword evidence="3" id="KW-0547">Nucleotide-binding</keyword>
<sequence>MLQNNFDSIPWTEKYRPRKLDDMTHDPNLIDLFKNSIETGNITHFLFYGPPGTGKTSAILAIGREIFKEYFATRVIEFNASDDRGINAVREKISNEAKKHVTEIILEDGSKIPPYKIIILDEADSMTDEAQDALRVIIEQYSAVTRFCFICNYISKITDAIKSRCSAVYFKKLSNECMINKLNEIATSESMNLSKNIFNTIIDVSNGDMRKAIMLLQNIKYLYNFKNDMNKTLNEIDINKLRVITTINPKSNTDSKSDQITERDIYNIAASIDIKTANDIINEVLTCKNIQEISVFSKKIISKGNPIDNILCQLNKAIIVTEKLDDLQRARIINYSGKIFLRMKECSNEFIQLLDYLSCINGIFKGNVAYD</sequence>
<keyword evidence="4" id="KW-0067">ATP-binding</keyword>
<dbReference type="FunFam" id="3.40.50.300:FF:000952">
    <property type="entry name" value="Replication factor C subunit 2"/>
    <property type="match status" value="1"/>
</dbReference>
<feature type="domain" description="AAA+ ATPase" evidence="6">
    <location>
        <begin position="41"/>
        <end position="173"/>
    </location>
</feature>
<accession>A0A3G5AFP4</accession>
<dbReference type="GO" id="GO:0003689">
    <property type="term" value="F:DNA clamp loader activity"/>
    <property type="evidence" value="ECO:0007669"/>
    <property type="project" value="TreeGrafter"/>
</dbReference>
<dbReference type="CDD" id="cd00009">
    <property type="entry name" value="AAA"/>
    <property type="match status" value="1"/>
</dbReference>
<gene>
    <name evidence="7" type="ORF">Satyrvirus3_22</name>
</gene>
<dbReference type="GO" id="GO:0016887">
    <property type="term" value="F:ATP hydrolysis activity"/>
    <property type="evidence" value="ECO:0007669"/>
    <property type="project" value="InterPro"/>
</dbReference>
<dbReference type="SUPFAM" id="SSF48019">
    <property type="entry name" value="post-AAA+ oligomerization domain-like"/>
    <property type="match status" value="1"/>
</dbReference>
<dbReference type="EMBL" id="MK072439">
    <property type="protein sequence ID" value="AYV85091.1"/>
    <property type="molecule type" value="Genomic_DNA"/>
</dbReference>
<comment type="similarity">
    <text evidence="1">Belongs to the activator 1 small subunits family. RfcS subfamily.</text>
</comment>
<dbReference type="Gene3D" id="1.20.272.10">
    <property type="match status" value="1"/>
</dbReference>
<dbReference type="Pfam" id="PF21960">
    <property type="entry name" value="RCF1-5-like_lid"/>
    <property type="match status" value="1"/>
</dbReference>
<dbReference type="Gene3D" id="3.40.50.300">
    <property type="entry name" value="P-loop containing nucleotide triphosphate hydrolases"/>
    <property type="match status" value="1"/>
</dbReference>
<dbReference type="Gene3D" id="1.10.8.60">
    <property type="match status" value="1"/>
</dbReference>
<dbReference type="GO" id="GO:0006281">
    <property type="term" value="P:DNA repair"/>
    <property type="evidence" value="ECO:0007669"/>
    <property type="project" value="TreeGrafter"/>
</dbReference>
<dbReference type="PANTHER" id="PTHR11669:SF20">
    <property type="entry name" value="REPLICATION FACTOR C SUBUNIT 4"/>
    <property type="match status" value="1"/>
</dbReference>
<reference evidence="7" key="1">
    <citation type="submission" date="2018-10" db="EMBL/GenBank/DDBJ databases">
        <title>Hidden diversity of soil giant viruses.</title>
        <authorList>
            <person name="Schulz F."/>
            <person name="Alteio L."/>
            <person name="Goudeau D."/>
            <person name="Ryan E.M."/>
            <person name="Malmstrom R.R."/>
            <person name="Blanchard J."/>
            <person name="Woyke T."/>
        </authorList>
    </citation>
    <scope>NUCLEOTIDE SEQUENCE</scope>
    <source>
        <strain evidence="7">SAV1</strain>
    </source>
</reference>
<dbReference type="Pfam" id="PF08542">
    <property type="entry name" value="Rep_fac_C"/>
    <property type="match status" value="1"/>
</dbReference>
<evidence type="ECO:0000256" key="1">
    <source>
        <dbReference type="ARBA" id="ARBA00009668"/>
    </source>
</evidence>
<dbReference type="SUPFAM" id="SSF52540">
    <property type="entry name" value="P-loop containing nucleoside triphosphate hydrolases"/>
    <property type="match status" value="1"/>
</dbReference>
<proteinExistence type="inferred from homology"/>
<dbReference type="Pfam" id="PF00004">
    <property type="entry name" value="AAA"/>
    <property type="match status" value="1"/>
</dbReference>
<evidence type="ECO:0000259" key="6">
    <source>
        <dbReference type="SMART" id="SM00382"/>
    </source>
</evidence>
<dbReference type="GO" id="GO:0006261">
    <property type="term" value="P:DNA-templated DNA replication"/>
    <property type="evidence" value="ECO:0007669"/>
    <property type="project" value="TreeGrafter"/>
</dbReference>
<dbReference type="InterPro" id="IPR003593">
    <property type="entry name" value="AAA+_ATPase"/>
</dbReference>
<evidence type="ECO:0000256" key="2">
    <source>
        <dbReference type="ARBA" id="ARBA00022705"/>
    </source>
</evidence>
<comment type="function">
    <text evidence="5">Part of the RFC clamp loader complex which loads the PCNA sliding clamp onto DNA.</text>
</comment>
<dbReference type="InterPro" id="IPR050238">
    <property type="entry name" value="DNA_Rep/Repair_Clamp_Loader"/>
</dbReference>
<dbReference type="InterPro" id="IPR008921">
    <property type="entry name" value="DNA_pol3_clamp-load_cplx_C"/>
</dbReference>
<dbReference type="InterPro" id="IPR003959">
    <property type="entry name" value="ATPase_AAA_core"/>
</dbReference>
<dbReference type="SMART" id="SM00382">
    <property type="entry name" value="AAA"/>
    <property type="match status" value="1"/>
</dbReference>
<evidence type="ECO:0000256" key="5">
    <source>
        <dbReference type="ARBA" id="ARBA00058986"/>
    </source>
</evidence>
<dbReference type="GO" id="GO:0003677">
    <property type="term" value="F:DNA binding"/>
    <property type="evidence" value="ECO:0007669"/>
    <property type="project" value="InterPro"/>
</dbReference>
<dbReference type="PANTHER" id="PTHR11669">
    <property type="entry name" value="REPLICATION FACTOR C / DNA POLYMERASE III GAMMA-TAU SUBUNIT"/>
    <property type="match status" value="1"/>
</dbReference>
<dbReference type="GO" id="GO:0005524">
    <property type="term" value="F:ATP binding"/>
    <property type="evidence" value="ECO:0007669"/>
    <property type="project" value="UniProtKB-KW"/>
</dbReference>
<dbReference type="InterPro" id="IPR027417">
    <property type="entry name" value="P-loop_NTPase"/>
</dbReference>
<name>A0A3G5AFP4_9VIRU</name>
<evidence type="ECO:0000256" key="4">
    <source>
        <dbReference type="ARBA" id="ARBA00022840"/>
    </source>
</evidence>
<keyword evidence="2" id="KW-0235">DNA replication</keyword>
<evidence type="ECO:0000256" key="3">
    <source>
        <dbReference type="ARBA" id="ARBA00022741"/>
    </source>
</evidence>
<protein>
    <submittedName>
        <fullName evidence="7">Putative replication factor C small subunit</fullName>
    </submittedName>
</protein>
<evidence type="ECO:0000313" key="7">
    <source>
        <dbReference type="EMBL" id="AYV85091.1"/>
    </source>
</evidence>
<organism evidence="7">
    <name type="scientific">Satyrvirus sp</name>
    <dbReference type="NCBI Taxonomy" id="2487771"/>
    <lineage>
        <taxon>Viruses</taxon>
        <taxon>Varidnaviria</taxon>
        <taxon>Bamfordvirae</taxon>
        <taxon>Nucleocytoviricota</taxon>
        <taxon>Megaviricetes</taxon>
        <taxon>Imitervirales</taxon>
        <taxon>Mimiviridae</taxon>
        <taxon>Megamimivirinae</taxon>
    </lineage>
</organism>
<dbReference type="InterPro" id="IPR013748">
    <property type="entry name" value="Rep_factorC_C"/>
</dbReference>